<dbReference type="Proteomes" id="UP000036325">
    <property type="component" value="Unassembled WGS sequence"/>
</dbReference>
<proteinExistence type="predicted"/>
<protein>
    <submittedName>
        <fullName evidence="1">Uncharacterized protein</fullName>
    </submittedName>
</protein>
<evidence type="ECO:0000313" key="1">
    <source>
        <dbReference type="EMBL" id="KMN12088.1"/>
    </source>
</evidence>
<dbReference type="STRING" id="1608994.TU86_19300"/>
<dbReference type="PATRIC" id="fig|1608994.3.peg.12"/>
<organism evidence="1 2">
    <name type="scientific">Pseudomonas weihenstephanensis</name>
    <dbReference type="NCBI Taxonomy" id="1608994"/>
    <lineage>
        <taxon>Bacteria</taxon>
        <taxon>Pseudomonadati</taxon>
        <taxon>Pseudomonadota</taxon>
        <taxon>Gammaproteobacteria</taxon>
        <taxon>Pseudomonadales</taxon>
        <taxon>Pseudomonadaceae</taxon>
        <taxon>Pseudomonas</taxon>
    </lineage>
</organism>
<dbReference type="RefSeq" id="WP_048365931.1">
    <property type="nucleotide sequence ID" value="NZ_JYLF01000010.1"/>
</dbReference>
<accession>A0A0J6IIB0</accession>
<name>A0A0J6IIB0_9PSED</name>
<gene>
    <name evidence="1" type="ORF">TU86_19300</name>
</gene>
<sequence length="174" mass="19997">MSNLDAELKHPLNSRMFTCPVQGRWTSFQLVDESGEGLPYAGLAYEVIDTEGHFHKGALDSTGTGKVENHFAGPVALIIKEQYRGGKDFYEYLLERPHYPLPITELKVRAEQTRYFHRDGSRIQNNLEFLLVQSLKETDDTLAKRWQARPDETPAAHFERVYQATRFWQGDAPL</sequence>
<evidence type="ECO:0000313" key="2">
    <source>
        <dbReference type="Proteomes" id="UP000036325"/>
    </source>
</evidence>
<reference evidence="1 2" key="1">
    <citation type="submission" date="2015-02" db="EMBL/GenBank/DDBJ databases">
        <title>Pseudomonas helleri sp. nov. and Pseudomonas weihenstephanensis sp. nov., isolated from raw cows milk.</title>
        <authorList>
            <person name="von Neubeck M."/>
            <person name="Huptas C."/>
            <person name="Wenning M."/>
            <person name="Scherer S."/>
        </authorList>
    </citation>
    <scope>NUCLEOTIDE SEQUENCE [LARGE SCALE GENOMIC DNA]</scope>
    <source>
        <strain evidence="1 2">DSM 29166</strain>
    </source>
</reference>
<dbReference type="AlphaFoldDB" id="A0A0J6IIB0"/>
<dbReference type="EMBL" id="JYLF01000010">
    <property type="protein sequence ID" value="KMN12088.1"/>
    <property type="molecule type" value="Genomic_DNA"/>
</dbReference>
<comment type="caution">
    <text evidence="1">The sequence shown here is derived from an EMBL/GenBank/DDBJ whole genome shotgun (WGS) entry which is preliminary data.</text>
</comment>